<proteinExistence type="predicted"/>
<feature type="region of interest" description="Disordered" evidence="1">
    <location>
        <begin position="40"/>
        <end position="64"/>
    </location>
</feature>
<accession>A0ABV5GTZ5</accession>
<dbReference type="EMBL" id="JBHMEY010000096">
    <property type="protein sequence ID" value="MFB9098850.1"/>
    <property type="molecule type" value="Genomic_DNA"/>
</dbReference>
<reference evidence="2 3" key="1">
    <citation type="submission" date="2024-09" db="EMBL/GenBank/DDBJ databases">
        <authorList>
            <person name="Sun Q."/>
            <person name="Mori K."/>
        </authorList>
    </citation>
    <scope>NUCLEOTIDE SEQUENCE [LARGE SCALE GENOMIC DNA]</scope>
    <source>
        <strain evidence="2 3">CECT 7955</strain>
    </source>
</reference>
<keyword evidence="3" id="KW-1185">Reference proteome</keyword>
<evidence type="ECO:0000313" key="3">
    <source>
        <dbReference type="Proteomes" id="UP001589607"/>
    </source>
</evidence>
<evidence type="ECO:0008006" key="4">
    <source>
        <dbReference type="Google" id="ProtNLM"/>
    </source>
</evidence>
<name>A0ABV5GTZ5_9FLAO</name>
<comment type="caution">
    <text evidence="2">The sequence shown here is derived from an EMBL/GenBank/DDBJ whole genome shotgun (WGS) entry which is preliminary data.</text>
</comment>
<dbReference type="Proteomes" id="UP001589607">
    <property type="component" value="Unassembled WGS sequence"/>
</dbReference>
<gene>
    <name evidence="2" type="ORF">ACFFVF_20275</name>
</gene>
<sequence length="151" mass="16192">METTKVFQLSALSQNDAGAADGNTILCEITKITNGSLRTGSFPVNKEVPLPTPPGQNSSGPTPTWFLQPDGAISETSFELQISCPTDKNYPTTSITVKASDVEKWAAISYNDRDNQIYQNGEYGIFGFAQEGPNGLIYTITAGVLNPQLQG</sequence>
<evidence type="ECO:0000256" key="1">
    <source>
        <dbReference type="SAM" id="MobiDB-lite"/>
    </source>
</evidence>
<protein>
    <recommendedName>
        <fullName evidence="4">Phage tail protein</fullName>
    </recommendedName>
</protein>
<evidence type="ECO:0000313" key="2">
    <source>
        <dbReference type="EMBL" id="MFB9098850.1"/>
    </source>
</evidence>
<organism evidence="2 3">
    <name type="scientific">Flavobacterium jumunjinense</name>
    <dbReference type="NCBI Taxonomy" id="998845"/>
    <lineage>
        <taxon>Bacteria</taxon>
        <taxon>Pseudomonadati</taxon>
        <taxon>Bacteroidota</taxon>
        <taxon>Flavobacteriia</taxon>
        <taxon>Flavobacteriales</taxon>
        <taxon>Flavobacteriaceae</taxon>
        <taxon>Flavobacterium</taxon>
    </lineage>
</organism>
<dbReference type="RefSeq" id="WP_236457188.1">
    <property type="nucleotide sequence ID" value="NZ_CBCSGE010000012.1"/>
</dbReference>